<accession>A0A7K1FIF1</accession>
<sequence length="220" mass="23929">MPPVGRRALVVRGGWPGHSPVEATEVMVPFLRAEGFDVTVRDDLDCYTEPGVMDGLSLVVQCWTMGRISEEQASGLIRAVAGGTGFAGWHGGIADSFRSRTEYLQLVGGQFVAHPGGFVDHTIEVVPERADHPVVAGLPSPFALHTEQYWVLTDDLVDVLATTTIPPGEFWDRPVTCPAVWTRNWGAGRVFVCTVGHHPADLLVPEIRGLLERGLLWAAR</sequence>
<protein>
    <submittedName>
        <fullName evidence="2">ThuA domain-containing protein</fullName>
    </submittedName>
</protein>
<gene>
    <name evidence="2" type="ORF">GIS00_08045</name>
</gene>
<proteinExistence type="predicted"/>
<dbReference type="Gene3D" id="3.40.50.880">
    <property type="match status" value="1"/>
</dbReference>
<dbReference type="SUPFAM" id="SSF52317">
    <property type="entry name" value="Class I glutamine amidotransferase-like"/>
    <property type="match status" value="1"/>
</dbReference>
<dbReference type="Pfam" id="PF06283">
    <property type="entry name" value="ThuA"/>
    <property type="match status" value="1"/>
</dbReference>
<reference evidence="2 3" key="1">
    <citation type="submission" date="2019-11" db="EMBL/GenBank/DDBJ databases">
        <authorList>
            <person name="Jiang L.-Q."/>
        </authorList>
    </citation>
    <scope>NUCLEOTIDE SEQUENCE [LARGE SCALE GENOMIC DNA]</scope>
    <source>
        <strain evidence="2 3">YIM 132087</strain>
    </source>
</reference>
<dbReference type="InterPro" id="IPR029010">
    <property type="entry name" value="ThuA-like"/>
</dbReference>
<evidence type="ECO:0000313" key="2">
    <source>
        <dbReference type="EMBL" id="MTD13892.1"/>
    </source>
</evidence>
<evidence type="ECO:0000313" key="3">
    <source>
        <dbReference type="Proteomes" id="UP000460221"/>
    </source>
</evidence>
<keyword evidence="3" id="KW-1185">Reference proteome</keyword>
<comment type="caution">
    <text evidence="2">The sequence shown here is derived from an EMBL/GenBank/DDBJ whole genome shotgun (WGS) entry which is preliminary data.</text>
</comment>
<dbReference type="InterPro" id="IPR029062">
    <property type="entry name" value="Class_I_gatase-like"/>
</dbReference>
<name>A0A7K1FIF1_9ACTN</name>
<organism evidence="2 3">
    <name type="scientific">Nakamurella alba</name>
    <dbReference type="NCBI Taxonomy" id="2665158"/>
    <lineage>
        <taxon>Bacteria</taxon>
        <taxon>Bacillati</taxon>
        <taxon>Actinomycetota</taxon>
        <taxon>Actinomycetes</taxon>
        <taxon>Nakamurellales</taxon>
        <taxon>Nakamurellaceae</taxon>
        <taxon>Nakamurella</taxon>
    </lineage>
</organism>
<evidence type="ECO:0000259" key="1">
    <source>
        <dbReference type="Pfam" id="PF06283"/>
    </source>
</evidence>
<feature type="domain" description="ThuA-like" evidence="1">
    <location>
        <begin position="7"/>
        <end position="218"/>
    </location>
</feature>
<dbReference type="RefSeq" id="WP_154767641.1">
    <property type="nucleotide sequence ID" value="NZ_WLYK01000001.1"/>
</dbReference>
<dbReference type="AlphaFoldDB" id="A0A7K1FIF1"/>
<dbReference type="EMBL" id="WLYK01000001">
    <property type="protein sequence ID" value="MTD13892.1"/>
    <property type="molecule type" value="Genomic_DNA"/>
</dbReference>
<dbReference type="PANTHER" id="PTHR40469">
    <property type="entry name" value="SECRETED GLYCOSYL HYDROLASE"/>
    <property type="match status" value="1"/>
</dbReference>
<dbReference type="PANTHER" id="PTHR40469:SF2">
    <property type="entry name" value="GALACTOSE-BINDING DOMAIN-LIKE SUPERFAMILY PROTEIN"/>
    <property type="match status" value="1"/>
</dbReference>
<dbReference type="Proteomes" id="UP000460221">
    <property type="component" value="Unassembled WGS sequence"/>
</dbReference>